<dbReference type="InterPro" id="IPR004358">
    <property type="entry name" value="Sig_transdc_His_kin-like_C"/>
</dbReference>
<dbReference type="AlphaFoldDB" id="A0AA97AMJ3"/>
<evidence type="ECO:0000256" key="4">
    <source>
        <dbReference type="ARBA" id="ARBA00022679"/>
    </source>
</evidence>
<evidence type="ECO:0000256" key="3">
    <source>
        <dbReference type="ARBA" id="ARBA00022553"/>
    </source>
</evidence>
<feature type="domain" description="Response regulatory" evidence="9">
    <location>
        <begin position="5"/>
        <end position="120"/>
    </location>
</feature>
<dbReference type="GO" id="GO:0000155">
    <property type="term" value="F:phosphorelay sensor kinase activity"/>
    <property type="evidence" value="ECO:0007669"/>
    <property type="project" value="InterPro"/>
</dbReference>
<dbReference type="SUPFAM" id="SSF47384">
    <property type="entry name" value="Homodimeric domain of signal transducing histidine kinase"/>
    <property type="match status" value="1"/>
</dbReference>
<feature type="modified residue" description="4-aspartylphosphate" evidence="7">
    <location>
        <position position="55"/>
    </location>
</feature>
<evidence type="ECO:0000313" key="10">
    <source>
        <dbReference type="EMBL" id="WNZ43344.1"/>
    </source>
</evidence>
<evidence type="ECO:0000256" key="2">
    <source>
        <dbReference type="ARBA" id="ARBA00012438"/>
    </source>
</evidence>
<keyword evidence="5" id="KW-0418">Kinase</keyword>
<organism evidence="10">
    <name type="scientific">Leptolyngbya boryana CZ1</name>
    <dbReference type="NCBI Taxonomy" id="3060204"/>
    <lineage>
        <taxon>Bacteria</taxon>
        <taxon>Bacillati</taxon>
        <taxon>Cyanobacteriota</taxon>
        <taxon>Cyanophyceae</taxon>
        <taxon>Leptolyngbyales</taxon>
        <taxon>Leptolyngbyaceae</taxon>
        <taxon>Leptolyngbya group</taxon>
        <taxon>Leptolyngbya</taxon>
    </lineage>
</organism>
<name>A0AA97AMJ3_LEPBY</name>
<evidence type="ECO:0000256" key="5">
    <source>
        <dbReference type="ARBA" id="ARBA00022777"/>
    </source>
</evidence>
<dbReference type="Pfam" id="PF00512">
    <property type="entry name" value="HisKA"/>
    <property type="match status" value="1"/>
</dbReference>
<dbReference type="Pfam" id="PF02518">
    <property type="entry name" value="HATPase_c"/>
    <property type="match status" value="1"/>
</dbReference>
<dbReference type="EC" id="2.7.13.3" evidence="2"/>
<dbReference type="EMBL" id="CP130144">
    <property type="protein sequence ID" value="WNZ43344.1"/>
    <property type="molecule type" value="Genomic_DNA"/>
</dbReference>
<keyword evidence="10" id="KW-0067">ATP-binding</keyword>
<evidence type="ECO:0000256" key="7">
    <source>
        <dbReference type="PROSITE-ProRule" id="PRU00169"/>
    </source>
</evidence>
<dbReference type="PANTHER" id="PTHR43547">
    <property type="entry name" value="TWO-COMPONENT HISTIDINE KINASE"/>
    <property type="match status" value="1"/>
</dbReference>
<dbReference type="FunFam" id="3.30.565.10:FF:000006">
    <property type="entry name" value="Sensor histidine kinase WalK"/>
    <property type="match status" value="1"/>
</dbReference>
<dbReference type="CDD" id="cd17534">
    <property type="entry name" value="REC_DC-like"/>
    <property type="match status" value="1"/>
</dbReference>
<evidence type="ECO:0000256" key="6">
    <source>
        <dbReference type="ARBA" id="ARBA00023012"/>
    </source>
</evidence>
<dbReference type="GO" id="GO:0005524">
    <property type="term" value="F:ATP binding"/>
    <property type="evidence" value="ECO:0007669"/>
    <property type="project" value="UniProtKB-KW"/>
</dbReference>
<evidence type="ECO:0000259" key="9">
    <source>
        <dbReference type="PROSITE" id="PS50110"/>
    </source>
</evidence>
<protein>
    <recommendedName>
        <fullName evidence="2">histidine kinase</fullName>
        <ecNumber evidence="2">2.7.13.3</ecNumber>
    </recommendedName>
</protein>
<reference evidence="10" key="2">
    <citation type="submission" date="2023-07" db="EMBL/GenBank/DDBJ databases">
        <authorList>
            <person name="Bai X.-H."/>
            <person name="Wang H.-H."/>
            <person name="Wang J."/>
            <person name="Ma M.-Y."/>
            <person name="Hu H.-H."/>
            <person name="Song Z.-L."/>
            <person name="Ma H.-G."/>
            <person name="Fan Y."/>
            <person name="Du C.-Y."/>
            <person name="Xu J.-C."/>
        </authorList>
    </citation>
    <scope>NUCLEOTIDE SEQUENCE</scope>
    <source>
        <strain evidence="10">CZ1</strain>
    </source>
</reference>
<dbReference type="SUPFAM" id="SSF52172">
    <property type="entry name" value="CheY-like"/>
    <property type="match status" value="1"/>
</dbReference>
<feature type="domain" description="Histidine kinase" evidence="8">
    <location>
        <begin position="149"/>
        <end position="376"/>
    </location>
</feature>
<dbReference type="Gene3D" id="3.30.565.10">
    <property type="entry name" value="Histidine kinase-like ATPase, C-terminal domain"/>
    <property type="match status" value="1"/>
</dbReference>
<dbReference type="RefSeq" id="WP_316425671.1">
    <property type="nucleotide sequence ID" value="NZ_CP130144.1"/>
</dbReference>
<dbReference type="InterPro" id="IPR011006">
    <property type="entry name" value="CheY-like_superfamily"/>
</dbReference>
<dbReference type="SMART" id="SM00388">
    <property type="entry name" value="HisKA"/>
    <property type="match status" value="1"/>
</dbReference>
<dbReference type="InterPro" id="IPR036890">
    <property type="entry name" value="HATPase_C_sf"/>
</dbReference>
<dbReference type="PANTHER" id="PTHR43547:SF2">
    <property type="entry name" value="HYBRID SIGNAL TRANSDUCTION HISTIDINE KINASE C"/>
    <property type="match status" value="1"/>
</dbReference>
<keyword evidence="10" id="KW-0547">Nucleotide-binding</keyword>
<dbReference type="InterPro" id="IPR001789">
    <property type="entry name" value="Sig_transdc_resp-reg_receiver"/>
</dbReference>
<dbReference type="CDD" id="cd00075">
    <property type="entry name" value="HATPase"/>
    <property type="match status" value="1"/>
</dbReference>
<comment type="catalytic activity">
    <reaction evidence="1">
        <text>ATP + protein L-histidine = ADP + protein N-phospho-L-histidine.</text>
        <dbReference type="EC" id="2.7.13.3"/>
    </reaction>
</comment>
<dbReference type="Pfam" id="PF00072">
    <property type="entry name" value="Response_reg"/>
    <property type="match status" value="1"/>
</dbReference>
<evidence type="ECO:0000259" key="8">
    <source>
        <dbReference type="PROSITE" id="PS50109"/>
    </source>
</evidence>
<dbReference type="InterPro" id="IPR005467">
    <property type="entry name" value="His_kinase_dom"/>
</dbReference>
<dbReference type="Gene3D" id="1.10.287.130">
    <property type="match status" value="1"/>
</dbReference>
<dbReference type="CDD" id="cd00082">
    <property type="entry name" value="HisKA"/>
    <property type="match status" value="1"/>
</dbReference>
<accession>A0AA97AMJ3</accession>
<dbReference type="InterPro" id="IPR003594">
    <property type="entry name" value="HATPase_dom"/>
</dbReference>
<dbReference type="PRINTS" id="PR00344">
    <property type="entry name" value="BCTRLSENSOR"/>
</dbReference>
<dbReference type="SMART" id="SM00448">
    <property type="entry name" value="REC"/>
    <property type="match status" value="1"/>
</dbReference>
<sequence>MSVGNILIVEDENIIALDIKRTLTRAGYTIVGIAICADEAIQQAEQSQPDLVLMDISIEGDRDGIETATQLHELYQIPIIYLTAHADERTLSRAKATPTFGYVHKPFNRQELTTMIEIAISKHKAEQAIRQALKEQQELSELKSRFISIVSHEVRNPLNIVLVSAELLEHYIELARTDKQQLCLQRIRESVRQINDLVTDVLALGEAESTDLHCQPESIDLVQFCSTTLEVARFQANDRYTITLLLREQNGRAVSIETPPSIQVYLDTKLLRPVLANLLSNAIKYSPPGSAIQISCIYSEKEVVFQIQDQGIGIPISDQSRLFTSFYRASNVRTISGTGLGLSIVKQYVELHGGQITLQSAIGEGTTVTVTIPLIETSSMQ</sequence>
<keyword evidence="6" id="KW-0902">Two-component regulatory system</keyword>
<reference evidence="10" key="1">
    <citation type="journal article" date="2023" name="Plants (Basel)">
        <title>Genomic Analysis of Leptolyngbya boryana CZ1 Reveals Efficient Carbon Fixation Modules.</title>
        <authorList>
            <person name="Bai X."/>
            <person name="Wang H."/>
            <person name="Cheng W."/>
            <person name="Wang J."/>
            <person name="Ma M."/>
            <person name="Hu H."/>
            <person name="Song Z."/>
            <person name="Ma H."/>
            <person name="Fan Y."/>
            <person name="Du C."/>
            <person name="Xu J."/>
        </authorList>
    </citation>
    <scope>NUCLEOTIDE SEQUENCE</scope>
    <source>
        <strain evidence="10">CZ1</strain>
    </source>
</reference>
<dbReference type="PROSITE" id="PS50110">
    <property type="entry name" value="RESPONSE_REGULATORY"/>
    <property type="match status" value="1"/>
</dbReference>
<dbReference type="SMART" id="SM00387">
    <property type="entry name" value="HATPase_c"/>
    <property type="match status" value="1"/>
</dbReference>
<gene>
    <name evidence="10" type="ORF">Q2T42_15930</name>
</gene>
<dbReference type="InterPro" id="IPR003661">
    <property type="entry name" value="HisK_dim/P_dom"/>
</dbReference>
<dbReference type="InterPro" id="IPR036097">
    <property type="entry name" value="HisK_dim/P_sf"/>
</dbReference>
<evidence type="ECO:0000256" key="1">
    <source>
        <dbReference type="ARBA" id="ARBA00000085"/>
    </source>
</evidence>
<proteinExistence type="predicted"/>
<dbReference type="PROSITE" id="PS50109">
    <property type="entry name" value="HIS_KIN"/>
    <property type="match status" value="1"/>
</dbReference>
<dbReference type="Gene3D" id="3.40.50.2300">
    <property type="match status" value="1"/>
</dbReference>
<keyword evidence="4" id="KW-0808">Transferase</keyword>
<keyword evidence="3 7" id="KW-0597">Phosphoprotein</keyword>
<dbReference type="SUPFAM" id="SSF55874">
    <property type="entry name" value="ATPase domain of HSP90 chaperone/DNA topoisomerase II/histidine kinase"/>
    <property type="match status" value="1"/>
</dbReference>